<dbReference type="EMBL" id="GGMR01010984">
    <property type="protein sequence ID" value="MBY23603.1"/>
    <property type="molecule type" value="Transcribed_RNA"/>
</dbReference>
<proteinExistence type="predicted"/>
<dbReference type="AlphaFoldDB" id="A0A2S2P2A7"/>
<name>A0A2S2P2A7_SCHGA</name>
<evidence type="ECO:0008006" key="2">
    <source>
        <dbReference type="Google" id="ProtNLM"/>
    </source>
</evidence>
<protein>
    <recommendedName>
        <fullName evidence="2">Nuclease HARBI1</fullName>
    </recommendedName>
</protein>
<organism evidence="1">
    <name type="scientific">Schizaphis graminum</name>
    <name type="common">Green bug aphid</name>
    <dbReference type="NCBI Taxonomy" id="13262"/>
    <lineage>
        <taxon>Eukaryota</taxon>
        <taxon>Metazoa</taxon>
        <taxon>Ecdysozoa</taxon>
        <taxon>Arthropoda</taxon>
        <taxon>Hexapoda</taxon>
        <taxon>Insecta</taxon>
        <taxon>Pterygota</taxon>
        <taxon>Neoptera</taxon>
        <taxon>Paraneoptera</taxon>
        <taxon>Hemiptera</taxon>
        <taxon>Sternorrhyncha</taxon>
        <taxon>Aphidomorpha</taxon>
        <taxon>Aphidoidea</taxon>
        <taxon>Aphididae</taxon>
        <taxon>Aphidini</taxon>
        <taxon>Schizaphis</taxon>
    </lineage>
</organism>
<gene>
    <name evidence="1" type="ORF">g.3745</name>
</gene>
<evidence type="ECO:0000313" key="1">
    <source>
        <dbReference type="EMBL" id="MBY23603.1"/>
    </source>
</evidence>
<accession>A0A2S2P2A7</accession>
<reference evidence="1" key="1">
    <citation type="submission" date="2018-04" db="EMBL/GenBank/DDBJ databases">
        <title>Transcriptome of Schizaphis graminum biotype I.</title>
        <authorList>
            <person name="Scully E.D."/>
            <person name="Geib S.M."/>
            <person name="Palmer N.A."/>
            <person name="Koch K."/>
            <person name="Bradshaw J."/>
            <person name="Heng-Moss T."/>
            <person name="Sarath G."/>
        </authorList>
    </citation>
    <scope>NUCLEOTIDE SEQUENCE</scope>
</reference>
<sequence length="134" mass="15595">MCKVKPFYISQNSIVGRPSVDYKKATLMTVWYLSNTETFRQIGDRFDLSRGLACRTIHKFIRVLSKLLNNFVIWPKGSSQSATVKDFRNLRFNYMPNTIGCIDGCHIRIHAPKDKRSDYTNRKMFQSIVLLVNI</sequence>